<reference evidence="1 2" key="1">
    <citation type="submission" date="2013-12" db="EMBL/GenBank/DDBJ databases">
        <title>NBRP : Genome information of microbial organism related human and environment.</title>
        <authorList>
            <person name="Hattori M."/>
            <person name="Oshima K."/>
            <person name="Inaba H."/>
            <person name="Suda W."/>
            <person name="Sakamoto M."/>
            <person name="Iino T."/>
            <person name="Kitahara M."/>
            <person name="Oshida Y."/>
            <person name="Iida T."/>
            <person name="Kudo T."/>
            <person name="Itoh T."/>
            <person name="Ahmed I."/>
            <person name="Ohkuma M."/>
        </authorList>
    </citation>
    <scope>NUCLEOTIDE SEQUENCE [LARGE SCALE GENOMIC DNA]</scope>
    <source>
        <strain evidence="1 2">JCM 21738</strain>
    </source>
</reference>
<sequence length="73" mass="8654">MKKKRKDRKTNRSELNFEAGSSIGSFFLMKKGCPNEIHFLDRNVSEYYYKNMNDDSFSEKYCRQKFVNGSVPL</sequence>
<comment type="caution">
    <text evidence="1">The sequence shown here is derived from an EMBL/GenBank/DDBJ whole genome shotgun (WGS) entry which is preliminary data.</text>
</comment>
<name>W4RNG4_9BACI</name>
<protein>
    <submittedName>
        <fullName evidence="1">Uncharacterized protein</fullName>
    </submittedName>
</protein>
<gene>
    <name evidence="1" type="ORF">JCM21738_2803</name>
</gene>
<dbReference type="AlphaFoldDB" id="W4RNG4"/>
<evidence type="ECO:0000313" key="2">
    <source>
        <dbReference type="Proteomes" id="UP000018949"/>
    </source>
</evidence>
<keyword evidence="2" id="KW-1185">Reference proteome</keyword>
<dbReference type="EMBL" id="BAUW01000032">
    <property type="protein sequence ID" value="GAE45950.1"/>
    <property type="molecule type" value="Genomic_DNA"/>
</dbReference>
<organism evidence="1 2">
    <name type="scientific">Mesobacillus boroniphilus JCM 21738</name>
    <dbReference type="NCBI Taxonomy" id="1294265"/>
    <lineage>
        <taxon>Bacteria</taxon>
        <taxon>Bacillati</taxon>
        <taxon>Bacillota</taxon>
        <taxon>Bacilli</taxon>
        <taxon>Bacillales</taxon>
        <taxon>Bacillaceae</taxon>
        <taxon>Mesobacillus</taxon>
    </lineage>
</organism>
<dbReference type="Proteomes" id="UP000018949">
    <property type="component" value="Unassembled WGS sequence"/>
</dbReference>
<accession>W4RNG4</accession>
<proteinExistence type="predicted"/>
<evidence type="ECO:0000313" key="1">
    <source>
        <dbReference type="EMBL" id="GAE45950.1"/>
    </source>
</evidence>